<evidence type="ECO:0000313" key="1">
    <source>
        <dbReference type="EMBL" id="KAJ8015956.1"/>
    </source>
</evidence>
<proteinExistence type="predicted"/>
<keyword evidence="2" id="KW-1185">Reference proteome</keyword>
<organism evidence="1 2">
    <name type="scientific">Dallia pectoralis</name>
    <name type="common">Alaska blackfish</name>
    <dbReference type="NCBI Taxonomy" id="75939"/>
    <lineage>
        <taxon>Eukaryota</taxon>
        <taxon>Metazoa</taxon>
        <taxon>Chordata</taxon>
        <taxon>Craniata</taxon>
        <taxon>Vertebrata</taxon>
        <taxon>Euteleostomi</taxon>
        <taxon>Actinopterygii</taxon>
        <taxon>Neopterygii</taxon>
        <taxon>Teleostei</taxon>
        <taxon>Protacanthopterygii</taxon>
        <taxon>Esociformes</taxon>
        <taxon>Umbridae</taxon>
        <taxon>Dallia</taxon>
    </lineage>
</organism>
<sequence>MLSFSTARVQEWLCLNCQMKRALGIDMTTPRSKSQQQIHSPSHQAKPIVQPQPVHQQALRSTFRMAREDQVVPDSLGSPILEQSLWWAWPRLSLSQTWAEAPLCIRAAAKPQAQAPPLHIVLLPPKCNPRRMA</sequence>
<accession>A0ACC2HIX8</accession>
<gene>
    <name evidence="1" type="ORF">DPEC_G00002090</name>
</gene>
<comment type="caution">
    <text evidence="1">The sequence shown here is derived from an EMBL/GenBank/DDBJ whole genome shotgun (WGS) entry which is preliminary data.</text>
</comment>
<dbReference type="Proteomes" id="UP001157502">
    <property type="component" value="Chromosome 1"/>
</dbReference>
<evidence type="ECO:0000313" key="2">
    <source>
        <dbReference type="Proteomes" id="UP001157502"/>
    </source>
</evidence>
<reference evidence="1" key="1">
    <citation type="submission" date="2021-05" db="EMBL/GenBank/DDBJ databases">
        <authorList>
            <person name="Pan Q."/>
            <person name="Jouanno E."/>
            <person name="Zahm M."/>
            <person name="Klopp C."/>
            <person name="Cabau C."/>
            <person name="Louis A."/>
            <person name="Berthelot C."/>
            <person name="Parey E."/>
            <person name="Roest Crollius H."/>
            <person name="Montfort J."/>
            <person name="Robinson-Rechavi M."/>
            <person name="Bouchez O."/>
            <person name="Lampietro C."/>
            <person name="Lopez Roques C."/>
            <person name="Donnadieu C."/>
            <person name="Postlethwait J."/>
            <person name="Bobe J."/>
            <person name="Dillon D."/>
            <person name="Chandos A."/>
            <person name="von Hippel F."/>
            <person name="Guiguen Y."/>
        </authorList>
    </citation>
    <scope>NUCLEOTIDE SEQUENCE</scope>
    <source>
        <strain evidence="1">YG-Jan2019</strain>
    </source>
</reference>
<name>A0ACC2HIX8_DALPE</name>
<protein>
    <submittedName>
        <fullName evidence="1">Uncharacterized protein</fullName>
    </submittedName>
</protein>
<dbReference type="EMBL" id="CM055728">
    <property type="protein sequence ID" value="KAJ8015956.1"/>
    <property type="molecule type" value="Genomic_DNA"/>
</dbReference>